<dbReference type="PIRSF" id="PIRSF016661">
    <property type="entry name" value="BioY"/>
    <property type="match status" value="1"/>
</dbReference>
<dbReference type="Pfam" id="PF02632">
    <property type="entry name" value="BioY"/>
    <property type="match status" value="1"/>
</dbReference>
<comment type="subcellular location">
    <subcellularLocation>
        <location evidence="2">Cell membrane</location>
        <topology evidence="2">Multi-pass membrane protein</topology>
    </subcellularLocation>
</comment>
<dbReference type="GO" id="GO:0005886">
    <property type="term" value="C:plasma membrane"/>
    <property type="evidence" value="ECO:0007669"/>
    <property type="project" value="UniProtKB-SubCell"/>
</dbReference>
<dbReference type="Gene3D" id="1.10.1760.20">
    <property type="match status" value="1"/>
</dbReference>
<accession>A0A7C3UQ54</accession>
<keyword evidence="2 3" id="KW-0472">Membrane</keyword>
<dbReference type="InterPro" id="IPR003784">
    <property type="entry name" value="BioY"/>
</dbReference>
<dbReference type="GO" id="GO:0015225">
    <property type="term" value="F:biotin transmembrane transporter activity"/>
    <property type="evidence" value="ECO:0007669"/>
    <property type="project" value="UniProtKB-UniRule"/>
</dbReference>
<gene>
    <name evidence="4" type="ORF">ENX07_06635</name>
</gene>
<protein>
    <recommendedName>
        <fullName evidence="2">Biotin transporter</fullName>
    </recommendedName>
</protein>
<evidence type="ECO:0000256" key="1">
    <source>
        <dbReference type="ARBA" id="ARBA00010692"/>
    </source>
</evidence>
<feature type="transmembrane region" description="Helical" evidence="3">
    <location>
        <begin position="30"/>
        <end position="50"/>
    </location>
</feature>
<dbReference type="PANTHER" id="PTHR34295">
    <property type="entry name" value="BIOTIN TRANSPORTER BIOY"/>
    <property type="match status" value="1"/>
</dbReference>
<feature type="transmembrane region" description="Helical" evidence="3">
    <location>
        <begin position="82"/>
        <end position="104"/>
    </location>
</feature>
<keyword evidence="2" id="KW-0813">Transport</keyword>
<comment type="caution">
    <text evidence="4">The sequence shown here is derived from an EMBL/GenBank/DDBJ whole genome shotgun (WGS) entry which is preliminary data.</text>
</comment>
<evidence type="ECO:0000256" key="2">
    <source>
        <dbReference type="PIRNR" id="PIRNR016661"/>
    </source>
</evidence>
<feature type="transmembrane region" description="Helical" evidence="3">
    <location>
        <begin position="138"/>
        <end position="160"/>
    </location>
</feature>
<feature type="transmembrane region" description="Helical" evidence="3">
    <location>
        <begin position="180"/>
        <end position="201"/>
    </location>
</feature>
<evidence type="ECO:0000313" key="4">
    <source>
        <dbReference type="EMBL" id="HGE99723.1"/>
    </source>
</evidence>
<evidence type="ECO:0000256" key="3">
    <source>
        <dbReference type="SAM" id="Phobius"/>
    </source>
</evidence>
<organism evidence="4">
    <name type="scientific">candidate division WOR-3 bacterium</name>
    <dbReference type="NCBI Taxonomy" id="2052148"/>
    <lineage>
        <taxon>Bacteria</taxon>
        <taxon>Bacteria division WOR-3</taxon>
    </lineage>
</organism>
<name>A0A7C3UQ54_UNCW3</name>
<sequence length="220" mass="24233">MEIGLAIKRFKELRYNLFQWRSELALGQKVLLAFGFACLTGILAQVRIYLPWTPVPITGQTFAVLFSGVFLGRWWGGISQALYLGIGMVGIPWFAGGSGGIGVIAGPTGGYLIGFIISALFIGYFVDRYIKVRCLLNMLALMLFANFLLIYTPGLLQLYLWFLLVKGSSLSFWGLLEKGAMPFIVGDLIKLGGVVMLATAITPKRTYNGEIDADRWKGSE</sequence>
<dbReference type="EMBL" id="DTMQ01000041">
    <property type="protein sequence ID" value="HGE99723.1"/>
    <property type="molecule type" value="Genomic_DNA"/>
</dbReference>
<comment type="similarity">
    <text evidence="1 2">Belongs to the BioY family.</text>
</comment>
<keyword evidence="3" id="KW-0812">Transmembrane</keyword>
<feature type="transmembrane region" description="Helical" evidence="3">
    <location>
        <begin position="110"/>
        <end position="126"/>
    </location>
</feature>
<dbReference type="PANTHER" id="PTHR34295:SF1">
    <property type="entry name" value="BIOTIN TRANSPORTER BIOY"/>
    <property type="match status" value="1"/>
</dbReference>
<keyword evidence="3" id="KW-1133">Transmembrane helix</keyword>
<keyword evidence="2" id="KW-1003">Cell membrane</keyword>
<proteinExistence type="inferred from homology"/>
<dbReference type="AlphaFoldDB" id="A0A7C3UQ54"/>
<feature type="transmembrane region" description="Helical" evidence="3">
    <location>
        <begin position="56"/>
        <end position="75"/>
    </location>
</feature>
<reference evidence="4" key="1">
    <citation type="journal article" date="2020" name="mSystems">
        <title>Genome- and Community-Level Interaction Insights into Carbon Utilization and Element Cycling Functions of Hydrothermarchaeota in Hydrothermal Sediment.</title>
        <authorList>
            <person name="Zhou Z."/>
            <person name="Liu Y."/>
            <person name="Xu W."/>
            <person name="Pan J."/>
            <person name="Luo Z.H."/>
            <person name="Li M."/>
        </authorList>
    </citation>
    <scope>NUCLEOTIDE SEQUENCE [LARGE SCALE GENOMIC DNA]</scope>
    <source>
        <strain evidence="4">SpSt-906</strain>
    </source>
</reference>